<comment type="caution">
    <text evidence="1">The sequence shown here is derived from an EMBL/GenBank/DDBJ whole genome shotgun (WGS) entry which is preliminary data.</text>
</comment>
<dbReference type="GO" id="GO:0009507">
    <property type="term" value="C:chloroplast"/>
    <property type="evidence" value="ECO:0007669"/>
    <property type="project" value="TreeGrafter"/>
</dbReference>
<keyword evidence="2" id="KW-1185">Reference proteome</keyword>
<dbReference type="PANTHER" id="PTHR33415">
    <property type="entry name" value="PROTEIN EMBRYO DEFECTIVE 514"/>
    <property type="match status" value="1"/>
</dbReference>
<sequence>MAASALIRGAPLLRLRLQHHHRFATGLLVPLRRSWCSTVESTPPEEDGVSLSTPAALSLRKAPKYSSWDDQNYRQWKDEEADIWRDIEPITHLAKEIIHSDRYMDGEQLTDEDEKVVAERLLAYHPNSDDKIGCGLDSIMPVYNMLIQTIYFEGVNLVRMNVIYKVVFAKSLSDGSVHRFQFYAPFSGMQFCSYSVNCLAVDIIGCCRMKIEMRKGRKGHKKQLTAEDEKVVAGRLLAYRPNSNDKIGCLNGVDSTIKSGDSVPGEVDKTDAAMVLLAKVEQPTLEIACPIISRVLPTLVSVLRFVSEAKGQIVFNPNIEIDAKRAHLFHEEINGPIEVPMAQYKLSNHPLPDPKMAASALLSQLLRLRLHHHHRFATGLLVPLRRSWSSTAEHIRMEEDDISVLIDTVSSLCEAAKYSSWEEQNYRQWKDEEAEIWRDIEPIAHLAKEILHSNRYKDGEQLTDEDEKAVAGRLLVYHPNCDDKVGCGLDSIAVICLIPLRQTSAGMSCDPKFLGANMVRMNVIYKVVFVESLLDGSVHSCGHNWLMQDKDRNEKGEKGAQECLLHLFCWSLISFCLQRAFVPVELFVRFKSNASYCGQNWTHPSFSSLFELLLLKVDRHPQFKRSRCLFVVRSDGGWIDFSYRKCLRAYIQFKYPTHAERFIKEHFKHGLMMVTTRAIT</sequence>
<name>A0A8X8C538_POPTO</name>
<protein>
    <recommendedName>
        <fullName evidence="3">Protein DCL, chloroplastic</fullName>
    </recommendedName>
</protein>
<proteinExistence type="predicted"/>
<dbReference type="InterPro" id="IPR044673">
    <property type="entry name" value="DCL-like"/>
</dbReference>
<dbReference type="Pfam" id="PF11523">
    <property type="entry name" value="DUF3223"/>
    <property type="match status" value="3"/>
</dbReference>
<evidence type="ECO:0008006" key="3">
    <source>
        <dbReference type="Google" id="ProtNLM"/>
    </source>
</evidence>
<gene>
    <name evidence="1" type="ORF">POTOM_046103</name>
</gene>
<dbReference type="PANTHER" id="PTHR33415:SF4">
    <property type="entry name" value="DCL PROTEIN (DUF3223)"/>
    <property type="match status" value="1"/>
</dbReference>
<dbReference type="FunFam" id="3.10.450.40:FF:000034">
    <property type="entry name" value="DCL protein"/>
    <property type="match status" value="2"/>
</dbReference>
<organism evidence="1 2">
    <name type="scientific">Populus tomentosa</name>
    <name type="common">Chinese white poplar</name>
    <dbReference type="NCBI Taxonomy" id="118781"/>
    <lineage>
        <taxon>Eukaryota</taxon>
        <taxon>Viridiplantae</taxon>
        <taxon>Streptophyta</taxon>
        <taxon>Embryophyta</taxon>
        <taxon>Tracheophyta</taxon>
        <taxon>Spermatophyta</taxon>
        <taxon>Magnoliopsida</taxon>
        <taxon>eudicotyledons</taxon>
        <taxon>Gunneridae</taxon>
        <taxon>Pentapetalae</taxon>
        <taxon>rosids</taxon>
        <taxon>fabids</taxon>
        <taxon>Malpighiales</taxon>
        <taxon>Salicaceae</taxon>
        <taxon>Saliceae</taxon>
        <taxon>Populus</taxon>
    </lineage>
</organism>
<accession>A0A8X8C538</accession>
<evidence type="ECO:0000313" key="1">
    <source>
        <dbReference type="EMBL" id="KAG6749061.1"/>
    </source>
</evidence>
<reference evidence="1" key="1">
    <citation type="journal article" date="2020" name="bioRxiv">
        <title>Hybrid origin of Populus tomentosa Carr. identified through genome sequencing and phylogenomic analysis.</title>
        <authorList>
            <person name="An X."/>
            <person name="Gao K."/>
            <person name="Chen Z."/>
            <person name="Li J."/>
            <person name="Yang X."/>
            <person name="Yang X."/>
            <person name="Zhou J."/>
            <person name="Guo T."/>
            <person name="Zhao T."/>
            <person name="Huang S."/>
            <person name="Miao D."/>
            <person name="Khan W.U."/>
            <person name="Rao P."/>
            <person name="Ye M."/>
            <person name="Lei B."/>
            <person name="Liao W."/>
            <person name="Wang J."/>
            <person name="Ji L."/>
            <person name="Li Y."/>
            <person name="Guo B."/>
            <person name="Mustafa N.S."/>
            <person name="Li S."/>
            <person name="Yun Q."/>
            <person name="Keller S.R."/>
            <person name="Mao J."/>
            <person name="Zhang R."/>
            <person name="Strauss S.H."/>
        </authorList>
    </citation>
    <scope>NUCLEOTIDE SEQUENCE</scope>
    <source>
        <strain evidence="1">GM15</strain>
        <tissue evidence="1">Leaf</tissue>
    </source>
</reference>
<dbReference type="EMBL" id="JAAWWB010000027">
    <property type="protein sequence ID" value="KAG6749061.1"/>
    <property type="molecule type" value="Genomic_DNA"/>
</dbReference>
<dbReference type="AlphaFoldDB" id="A0A8X8C538"/>
<dbReference type="Proteomes" id="UP000886885">
    <property type="component" value="Chromosome 14A"/>
</dbReference>
<dbReference type="GO" id="GO:1901259">
    <property type="term" value="P:chloroplast rRNA processing"/>
    <property type="evidence" value="ECO:0007669"/>
    <property type="project" value="TreeGrafter"/>
</dbReference>
<dbReference type="GO" id="GO:0009658">
    <property type="term" value="P:chloroplast organization"/>
    <property type="evidence" value="ECO:0007669"/>
    <property type="project" value="TreeGrafter"/>
</dbReference>
<dbReference type="OrthoDB" id="826698at2759"/>
<evidence type="ECO:0000313" key="2">
    <source>
        <dbReference type="Proteomes" id="UP000886885"/>
    </source>
</evidence>